<evidence type="ECO:0000256" key="3">
    <source>
        <dbReference type="ARBA" id="ARBA00022692"/>
    </source>
</evidence>
<dbReference type="InterPro" id="IPR030395">
    <property type="entry name" value="GP_PDE_dom"/>
</dbReference>
<proteinExistence type="inferred from homology"/>
<keyword evidence="4" id="KW-0378">Hydrolase</keyword>
<evidence type="ECO:0000256" key="1">
    <source>
        <dbReference type="ARBA" id="ARBA00004370"/>
    </source>
</evidence>
<comment type="similarity">
    <text evidence="2">Belongs to the glycerophosphoryl diester phosphodiesterase family.</text>
</comment>
<comment type="caution">
    <text evidence="14">The sequence shown here is derived from an EMBL/GenBank/DDBJ whole genome shotgun (WGS) entry which is preliminary data.</text>
</comment>
<dbReference type="GO" id="GO:0005789">
    <property type="term" value="C:endoplasmic reticulum membrane"/>
    <property type="evidence" value="ECO:0007669"/>
    <property type="project" value="TreeGrafter"/>
</dbReference>
<dbReference type="Gene3D" id="3.20.20.190">
    <property type="entry name" value="Phosphatidylinositol (PI) phosphodiesterase"/>
    <property type="match status" value="1"/>
</dbReference>
<reference evidence="14" key="1">
    <citation type="submission" date="2020-07" db="EMBL/GenBank/DDBJ databases">
        <title>The High-quality genome of the commercially important snow crab, Chionoecetes opilio.</title>
        <authorList>
            <person name="Jeong J.-H."/>
            <person name="Ryu S."/>
        </authorList>
    </citation>
    <scope>NUCLEOTIDE SEQUENCE</scope>
    <source>
        <strain evidence="14">MADBK_172401_WGS</strain>
        <tissue evidence="14">Digestive gland</tissue>
    </source>
</reference>
<evidence type="ECO:0000256" key="2">
    <source>
        <dbReference type="ARBA" id="ARBA00007277"/>
    </source>
</evidence>
<evidence type="ECO:0000256" key="7">
    <source>
        <dbReference type="ARBA" id="ARBA00023136"/>
    </source>
</evidence>
<dbReference type="GO" id="GO:0046475">
    <property type="term" value="P:glycerophospholipid catabolic process"/>
    <property type="evidence" value="ECO:0007669"/>
    <property type="project" value="TreeGrafter"/>
</dbReference>
<evidence type="ECO:0000256" key="8">
    <source>
        <dbReference type="ARBA" id="ARBA00036083"/>
    </source>
</evidence>
<keyword evidence="3" id="KW-0812">Transmembrane</keyword>
<keyword evidence="15" id="KW-1185">Reference proteome</keyword>
<dbReference type="PANTHER" id="PTHR42758:SF2">
    <property type="entry name" value="PHOSPHATIDYLGLYCEROL PHOSPHOLIPASE C"/>
    <property type="match status" value="1"/>
</dbReference>
<dbReference type="AlphaFoldDB" id="A0A8J8WCT2"/>
<comment type="catalytic activity">
    <reaction evidence="8">
        <text>1-O-hexadecyl-sn-glycero-3-phosphocholine + H2O = 1-O-hexadecyl-sn-glycero-3-phosphate + choline + H(+)</text>
        <dbReference type="Rhea" id="RHEA:41143"/>
        <dbReference type="ChEBI" id="CHEBI:15354"/>
        <dbReference type="ChEBI" id="CHEBI:15377"/>
        <dbReference type="ChEBI" id="CHEBI:15378"/>
        <dbReference type="ChEBI" id="CHEBI:64496"/>
        <dbReference type="ChEBI" id="CHEBI:77580"/>
    </reaction>
    <physiologicalReaction direction="left-to-right" evidence="8">
        <dbReference type="Rhea" id="RHEA:41144"/>
    </physiologicalReaction>
</comment>
<dbReference type="SUPFAM" id="SSF51695">
    <property type="entry name" value="PLC-like phosphodiesterases"/>
    <property type="match status" value="1"/>
</dbReference>
<dbReference type="InterPro" id="IPR052271">
    <property type="entry name" value="GDPD-Related"/>
</dbReference>
<evidence type="ECO:0000256" key="10">
    <source>
        <dbReference type="ARBA" id="ARBA00047538"/>
    </source>
</evidence>
<dbReference type="InterPro" id="IPR017946">
    <property type="entry name" value="PLC-like_Pdiesterase_TIM-brl"/>
</dbReference>
<dbReference type="PANTHER" id="PTHR42758">
    <property type="entry name" value="PHOSPHATIDYLGLYCEROL PHOSPHOLIPASE C"/>
    <property type="match status" value="1"/>
</dbReference>
<sequence length="174" mass="19765">MSAKYENTSAGENYENTLSAFRHAVELGTDMLELDCQLTRDGQVVVSHDSVLDVRTEVKGAISEYDYAELPPIKEQIPVDFMPGIVFTGKSEDRRFPLLEETFQHFPSTPINIDIKTDNNELIEKSYKRSRHCEFHKFSCSKRCLSKKRCEDGYRRILALGHHCSGENTGSASL</sequence>
<dbReference type="GO" id="GO:0008081">
    <property type="term" value="F:phosphoric diester hydrolase activity"/>
    <property type="evidence" value="ECO:0007669"/>
    <property type="project" value="InterPro"/>
</dbReference>
<keyword evidence="6" id="KW-0443">Lipid metabolism</keyword>
<evidence type="ECO:0000256" key="6">
    <source>
        <dbReference type="ARBA" id="ARBA00023098"/>
    </source>
</evidence>
<keyword evidence="5" id="KW-1133">Transmembrane helix</keyword>
<dbReference type="PROSITE" id="PS51704">
    <property type="entry name" value="GP_PDE"/>
    <property type="match status" value="1"/>
</dbReference>
<feature type="domain" description="GP-PDE" evidence="13">
    <location>
        <begin position="1"/>
        <end position="174"/>
    </location>
</feature>
<protein>
    <submittedName>
        <fullName evidence="14">Lysophospholipase D GDPD1</fullName>
    </submittedName>
</protein>
<evidence type="ECO:0000313" key="15">
    <source>
        <dbReference type="Proteomes" id="UP000770661"/>
    </source>
</evidence>
<accession>A0A8J8WCT2</accession>
<comment type="subcellular location">
    <subcellularLocation>
        <location evidence="1">Membrane</location>
    </subcellularLocation>
</comment>
<evidence type="ECO:0000313" key="14">
    <source>
        <dbReference type="EMBL" id="KAG0694541.1"/>
    </source>
</evidence>
<evidence type="ECO:0000256" key="5">
    <source>
        <dbReference type="ARBA" id="ARBA00022989"/>
    </source>
</evidence>
<dbReference type="EMBL" id="JACEEZ010026136">
    <property type="protein sequence ID" value="KAG0694541.1"/>
    <property type="molecule type" value="Genomic_DNA"/>
</dbReference>
<evidence type="ECO:0000256" key="12">
    <source>
        <dbReference type="ARBA" id="ARBA00048947"/>
    </source>
</evidence>
<dbReference type="GO" id="GO:0004622">
    <property type="term" value="F:phosphatidylcholine lysophospholipase activity"/>
    <property type="evidence" value="ECO:0007669"/>
    <property type="project" value="TreeGrafter"/>
</dbReference>
<comment type="catalytic activity">
    <reaction evidence="10">
        <text>N-hexadecanoyl-1-(9Z-octadecenoyl)-sn-glycero-3-phosphoethanolamine + H2O = N-hexadecanoylethanolamine + 1-(9Z-octadecenoyl)-sn-glycero-3-phosphate + H(+)</text>
        <dbReference type="Rhea" id="RHEA:53168"/>
        <dbReference type="ChEBI" id="CHEBI:15377"/>
        <dbReference type="ChEBI" id="CHEBI:15378"/>
        <dbReference type="ChEBI" id="CHEBI:71464"/>
        <dbReference type="ChEBI" id="CHEBI:74544"/>
        <dbReference type="ChEBI" id="CHEBI:85217"/>
    </reaction>
    <physiologicalReaction direction="left-to-right" evidence="10">
        <dbReference type="Rhea" id="RHEA:53169"/>
    </physiologicalReaction>
</comment>
<evidence type="ECO:0000256" key="9">
    <source>
        <dbReference type="ARBA" id="ARBA00047392"/>
    </source>
</evidence>
<organism evidence="14 15">
    <name type="scientific">Chionoecetes opilio</name>
    <name type="common">Atlantic snow crab</name>
    <name type="synonym">Cancer opilio</name>
    <dbReference type="NCBI Taxonomy" id="41210"/>
    <lineage>
        <taxon>Eukaryota</taxon>
        <taxon>Metazoa</taxon>
        <taxon>Ecdysozoa</taxon>
        <taxon>Arthropoda</taxon>
        <taxon>Crustacea</taxon>
        <taxon>Multicrustacea</taxon>
        <taxon>Malacostraca</taxon>
        <taxon>Eumalacostraca</taxon>
        <taxon>Eucarida</taxon>
        <taxon>Decapoda</taxon>
        <taxon>Pleocyemata</taxon>
        <taxon>Brachyura</taxon>
        <taxon>Eubrachyura</taxon>
        <taxon>Majoidea</taxon>
        <taxon>Majidae</taxon>
        <taxon>Chionoecetes</taxon>
    </lineage>
</organism>
<evidence type="ECO:0000256" key="11">
    <source>
        <dbReference type="ARBA" id="ARBA00048580"/>
    </source>
</evidence>
<name>A0A8J8WCT2_CHIOP</name>
<comment type="catalytic activity">
    <reaction evidence="12">
        <text>N,1-di-(9Z-octadecenoyl)-sn-glycero-3-phosphoethanolamine + H2O = N-(9Z-octadecenoyl) ethanolamine + 1-(9Z-octadecenoyl)-sn-glycero-3-phosphate + H(+)</text>
        <dbReference type="Rhea" id="RHEA:56460"/>
        <dbReference type="ChEBI" id="CHEBI:15377"/>
        <dbReference type="ChEBI" id="CHEBI:15378"/>
        <dbReference type="ChEBI" id="CHEBI:71466"/>
        <dbReference type="ChEBI" id="CHEBI:74544"/>
        <dbReference type="ChEBI" id="CHEBI:85222"/>
    </reaction>
    <physiologicalReaction direction="left-to-right" evidence="12">
        <dbReference type="Rhea" id="RHEA:56461"/>
    </physiologicalReaction>
</comment>
<keyword evidence="7" id="KW-0472">Membrane</keyword>
<dbReference type="Pfam" id="PF03009">
    <property type="entry name" value="GDPD"/>
    <property type="match status" value="1"/>
</dbReference>
<gene>
    <name evidence="14" type="primary">GDPD1_1</name>
    <name evidence="14" type="ORF">GWK47_027188</name>
</gene>
<comment type="catalytic activity">
    <reaction evidence="9">
        <text>N-(5Z,8Z,11Z,14Z-eicosatetraenoyl)-1-(9Z-octadecenoyl)-sn-glycero-3-phosphoethanolamine + H2O = N-(5Z,8Z,11Z,14Z-eicosatetraenoyl)-ethanolamine + 1-(9Z-octadecenoyl)-sn-glycero-3-phosphate + H(+)</text>
        <dbReference type="Rhea" id="RHEA:45544"/>
        <dbReference type="ChEBI" id="CHEBI:2700"/>
        <dbReference type="ChEBI" id="CHEBI:15377"/>
        <dbReference type="ChEBI" id="CHEBI:15378"/>
        <dbReference type="ChEBI" id="CHEBI:74544"/>
        <dbReference type="ChEBI" id="CHEBI:85223"/>
    </reaction>
    <physiologicalReaction direction="left-to-right" evidence="9">
        <dbReference type="Rhea" id="RHEA:45545"/>
    </physiologicalReaction>
</comment>
<evidence type="ECO:0000259" key="13">
    <source>
        <dbReference type="PROSITE" id="PS51704"/>
    </source>
</evidence>
<dbReference type="Proteomes" id="UP000770661">
    <property type="component" value="Unassembled WGS sequence"/>
</dbReference>
<dbReference type="OrthoDB" id="1058301at2759"/>
<comment type="catalytic activity">
    <reaction evidence="11">
        <text>1-O-(1Z-octadecenyl)-sn-glycero-3-phospho-N-hexadecanoyl-ethanolamine + H2O = 1-O-(1Z-octadecenyl)-sn-glycero-3-phosphate + N-hexadecanoylethanolamine + H(+)</text>
        <dbReference type="Rhea" id="RHEA:53184"/>
        <dbReference type="ChEBI" id="CHEBI:15377"/>
        <dbReference type="ChEBI" id="CHEBI:15378"/>
        <dbReference type="ChEBI" id="CHEBI:71464"/>
        <dbReference type="ChEBI" id="CHEBI:137009"/>
        <dbReference type="ChEBI" id="CHEBI:137017"/>
    </reaction>
    <physiologicalReaction direction="left-to-right" evidence="11">
        <dbReference type="Rhea" id="RHEA:53185"/>
    </physiologicalReaction>
</comment>
<evidence type="ECO:0000256" key="4">
    <source>
        <dbReference type="ARBA" id="ARBA00022801"/>
    </source>
</evidence>
<dbReference type="PROSITE" id="PS50007">
    <property type="entry name" value="PIPLC_X_DOMAIN"/>
    <property type="match status" value="1"/>
</dbReference>